<evidence type="ECO:0000256" key="1">
    <source>
        <dbReference type="SAM" id="MobiDB-lite"/>
    </source>
</evidence>
<organism evidence="2 3">
    <name type="scientific">Rhodococcus artemisiae</name>
    <dbReference type="NCBI Taxonomy" id="714159"/>
    <lineage>
        <taxon>Bacteria</taxon>
        <taxon>Bacillati</taxon>
        <taxon>Actinomycetota</taxon>
        <taxon>Actinomycetes</taxon>
        <taxon>Mycobacteriales</taxon>
        <taxon>Nocardiaceae</taxon>
        <taxon>Rhodococcus</taxon>
    </lineage>
</organism>
<name>A0ABU7LEA6_9NOCA</name>
<dbReference type="Proteomes" id="UP001336020">
    <property type="component" value="Unassembled WGS sequence"/>
</dbReference>
<feature type="region of interest" description="Disordered" evidence="1">
    <location>
        <begin position="49"/>
        <end position="80"/>
    </location>
</feature>
<evidence type="ECO:0000313" key="3">
    <source>
        <dbReference type="Proteomes" id="UP001336020"/>
    </source>
</evidence>
<feature type="compositionally biased region" description="Basic and acidic residues" evidence="1">
    <location>
        <begin position="70"/>
        <end position="80"/>
    </location>
</feature>
<evidence type="ECO:0000313" key="2">
    <source>
        <dbReference type="EMBL" id="MEE2059868.1"/>
    </source>
</evidence>
<comment type="caution">
    <text evidence="2">The sequence shown here is derived from an EMBL/GenBank/DDBJ whole genome shotgun (WGS) entry which is preliminary data.</text>
</comment>
<reference evidence="2 3" key="1">
    <citation type="submission" date="2023-07" db="EMBL/GenBank/DDBJ databases">
        <authorList>
            <person name="Girao M."/>
            <person name="Carvalho M.F."/>
        </authorList>
    </citation>
    <scope>NUCLEOTIDE SEQUENCE [LARGE SCALE GENOMIC DNA]</scope>
    <source>
        <strain evidence="2 3">YIM65754</strain>
    </source>
</reference>
<protein>
    <recommendedName>
        <fullName evidence="4">DUF2207 domain-containing protein</fullName>
    </recommendedName>
</protein>
<proteinExistence type="predicted"/>
<sequence length="80" mass="8385">MLVVTLVLAAIGFGLLVIALMTGSIAWAWGCIAVCVVGGVILLASSLTSREPATPVKPSRRRASPSARPTRGDEQHDSRE</sequence>
<dbReference type="EMBL" id="JAUTXY010000010">
    <property type="protein sequence ID" value="MEE2059868.1"/>
    <property type="molecule type" value="Genomic_DNA"/>
</dbReference>
<evidence type="ECO:0008006" key="4">
    <source>
        <dbReference type="Google" id="ProtNLM"/>
    </source>
</evidence>
<keyword evidence="3" id="KW-1185">Reference proteome</keyword>
<accession>A0ABU7LEA6</accession>
<dbReference type="RefSeq" id="WP_330135074.1">
    <property type="nucleotide sequence ID" value="NZ_JAUTXY010000010.1"/>
</dbReference>
<gene>
    <name evidence="2" type="ORF">Q7514_20305</name>
</gene>